<dbReference type="Pfam" id="PF16889">
    <property type="entry name" value="Hepar_II_III_N"/>
    <property type="match status" value="1"/>
</dbReference>
<keyword evidence="3" id="KW-0574">Periplasm</keyword>
<protein>
    <submittedName>
        <fullName evidence="7">Alginate lyase family protein</fullName>
    </submittedName>
</protein>
<dbReference type="EMBL" id="CP130319">
    <property type="protein sequence ID" value="WNR42912.1"/>
    <property type="molecule type" value="Genomic_DNA"/>
</dbReference>
<keyword evidence="4 7" id="KW-0456">Lyase</keyword>
<dbReference type="Pfam" id="PF07940">
    <property type="entry name" value="Hepar_II_III_C"/>
    <property type="match status" value="1"/>
</dbReference>
<dbReference type="GO" id="GO:0016829">
    <property type="term" value="F:lyase activity"/>
    <property type="evidence" value="ECO:0007669"/>
    <property type="project" value="UniProtKB-KW"/>
</dbReference>
<evidence type="ECO:0000313" key="8">
    <source>
        <dbReference type="Proteomes" id="UP001304650"/>
    </source>
</evidence>
<dbReference type="SUPFAM" id="SSF48230">
    <property type="entry name" value="Chondroitin AC/alginate lyase"/>
    <property type="match status" value="1"/>
</dbReference>
<evidence type="ECO:0000259" key="5">
    <source>
        <dbReference type="Pfam" id="PF07940"/>
    </source>
</evidence>
<dbReference type="Proteomes" id="UP001304650">
    <property type="component" value="Chromosome"/>
</dbReference>
<evidence type="ECO:0000256" key="1">
    <source>
        <dbReference type="ARBA" id="ARBA00004418"/>
    </source>
</evidence>
<organism evidence="7 8">
    <name type="scientific">Paenibacillus roseopurpureus</name>
    <dbReference type="NCBI Taxonomy" id="2918901"/>
    <lineage>
        <taxon>Bacteria</taxon>
        <taxon>Bacillati</taxon>
        <taxon>Bacillota</taxon>
        <taxon>Bacilli</taxon>
        <taxon>Bacillales</taxon>
        <taxon>Paenibacillaceae</taxon>
        <taxon>Paenibacillus</taxon>
    </lineage>
</organism>
<dbReference type="KEGG" id="proo:MJB10_17530"/>
<dbReference type="InterPro" id="IPR031680">
    <property type="entry name" value="Hepar_II_III_N"/>
</dbReference>
<evidence type="ECO:0000256" key="2">
    <source>
        <dbReference type="ARBA" id="ARBA00022729"/>
    </source>
</evidence>
<comment type="subcellular location">
    <subcellularLocation>
        <location evidence="1">Periplasm</location>
    </subcellularLocation>
</comment>
<feature type="domain" description="Heparinase II/III-like C-terminal" evidence="5">
    <location>
        <begin position="410"/>
        <end position="637"/>
    </location>
</feature>
<dbReference type="RefSeq" id="WP_314796752.1">
    <property type="nucleotide sequence ID" value="NZ_CP130319.1"/>
</dbReference>
<evidence type="ECO:0000256" key="3">
    <source>
        <dbReference type="ARBA" id="ARBA00022764"/>
    </source>
</evidence>
<feature type="domain" description="Heparin-sulfate lyase N-terminal" evidence="6">
    <location>
        <begin position="74"/>
        <end position="325"/>
    </location>
</feature>
<proteinExistence type="predicted"/>
<reference evidence="7" key="1">
    <citation type="submission" date="2022-02" db="EMBL/GenBank/DDBJ databases">
        <title>Paenibacillus sp. MBLB1832 Whole Genome Shotgun Sequencing.</title>
        <authorList>
            <person name="Hwang C.Y."/>
            <person name="Cho E.-S."/>
            <person name="Seo M.-J."/>
        </authorList>
    </citation>
    <scope>NUCLEOTIDE SEQUENCE</scope>
    <source>
        <strain evidence="7">MBLB1832</strain>
    </source>
</reference>
<dbReference type="AlphaFoldDB" id="A0AA96LKS3"/>
<dbReference type="Gene3D" id="1.50.10.100">
    <property type="entry name" value="Chondroitin AC/alginate lyase"/>
    <property type="match status" value="1"/>
</dbReference>
<name>A0AA96LKS3_9BACL</name>
<dbReference type="PANTHER" id="PTHR39210">
    <property type="entry name" value="HEPARIN-SULFATE LYASE"/>
    <property type="match status" value="1"/>
</dbReference>
<accession>A0AA96LKS3</accession>
<dbReference type="GO" id="GO:0042597">
    <property type="term" value="C:periplasmic space"/>
    <property type="evidence" value="ECO:0007669"/>
    <property type="project" value="UniProtKB-SubCell"/>
</dbReference>
<dbReference type="Gene3D" id="2.70.98.70">
    <property type="match status" value="1"/>
</dbReference>
<evidence type="ECO:0000259" key="6">
    <source>
        <dbReference type="Pfam" id="PF16889"/>
    </source>
</evidence>
<dbReference type="InterPro" id="IPR012480">
    <property type="entry name" value="Hepar_II_III_C"/>
</dbReference>
<keyword evidence="8" id="KW-1185">Reference proteome</keyword>
<evidence type="ECO:0000256" key="4">
    <source>
        <dbReference type="ARBA" id="ARBA00023239"/>
    </source>
</evidence>
<keyword evidence="2" id="KW-0732">Signal</keyword>
<gene>
    <name evidence="7" type="ORF">MJB10_17530</name>
</gene>
<dbReference type="PANTHER" id="PTHR39210:SF1">
    <property type="entry name" value="HEPARIN-SULFATE LYASE"/>
    <property type="match status" value="1"/>
</dbReference>
<dbReference type="InterPro" id="IPR008929">
    <property type="entry name" value="Chondroitin_lyas"/>
</dbReference>
<evidence type="ECO:0000313" key="7">
    <source>
        <dbReference type="EMBL" id="WNR42912.1"/>
    </source>
</evidence>
<sequence length="670" mass="76874">MSLNEILAVPLSVQQLFEQATQRWKLQMEQRMGGLQAKADYLWKEHPGYAEQLVDQANDTLNGRLVLSGTMKKRFFVGNPPLWHENPVGDPQYEAELNRKYHWKHLIYGYSLTGKSVFLDKILQEWQDWVEQCPREEILLEDCSRLYERYDGVGPWSVLNCGIRMFEVYPLCLHALLDADSLSPQFVAMLYHSAYEQGQFLSSVSPLLWPSGDHNHLLMEMLGLLTLCTLFPELKDAEAWKELACLQLERCAEKQITEDGGHIEGCPGYHNGSMHWFSLAYKTSQEAGRPLSSSYEQQILQALDYSIHSSRPTGTNVPWGDSDAVPSPVRAAVFGYAAFGHTDLLHRLRRFMNQQEISEASLPYLWQIRGLETLFSSLKEMQATDQGDLPLMNWQRELSQVMMRSNWSREGLSLFFACRTPVQNGHAHIDPGGFDFTAYGKPLIVDPGRYCYREGEDRRKFKSAAWHNTLTINHQEPFEYVSNWEFTPQKPGRVTWVWQEATFLAAEALHANYEPVIHKRLLILMEGRFVIVLDELNHIEPDSSVQMYYHLNAQQTYWDAFRRCAITLDEGTAVHIYPSQGLQASFLSGQISDVIDKLRPSTRVKLESDRVDGKGTCRYGTLIVPLRAGEQPPQVSWVTLGAGQMGDEVVFYVGEELYLFRWNKEGLKRV</sequence>